<feature type="domain" description="SCP" evidence="2">
    <location>
        <begin position="36"/>
        <end position="105"/>
    </location>
</feature>
<sequence>MIPVCQSSLITLTSVCLVVCSCVDALIDEHMKDKLLTLHNNARKSVEYGLLDGQPIARSMKPLVWDEELESKAQILADNCTFVHDNVTNRRTSTFAYVGQNIAGANNVHM</sequence>
<evidence type="ECO:0000259" key="2">
    <source>
        <dbReference type="Pfam" id="PF00188"/>
    </source>
</evidence>
<dbReference type="Proteomes" id="UP001292079">
    <property type="component" value="Unassembled WGS sequence"/>
</dbReference>
<proteinExistence type="predicted"/>
<dbReference type="Pfam" id="PF00188">
    <property type="entry name" value="CAP"/>
    <property type="match status" value="1"/>
</dbReference>
<keyword evidence="4" id="KW-1185">Reference proteome</keyword>
<dbReference type="SUPFAM" id="SSF55797">
    <property type="entry name" value="PR-1-like"/>
    <property type="match status" value="1"/>
</dbReference>
<accession>A0AAE1Z534</accession>
<feature type="signal peptide" evidence="1">
    <location>
        <begin position="1"/>
        <end position="25"/>
    </location>
</feature>
<dbReference type="Gene3D" id="3.40.33.10">
    <property type="entry name" value="CAP"/>
    <property type="match status" value="1"/>
</dbReference>
<reference evidence="3" key="2">
    <citation type="journal article" date="2023" name="Infect Dis Poverty">
        <title>Chromosome-scale genome of the human blood fluke Schistosoma mekongi and its implications for public health.</title>
        <authorList>
            <person name="Zhou M."/>
            <person name="Xu L."/>
            <person name="Xu D."/>
            <person name="Chen W."/>
            <person name="Khan J."/>
            <person name="Hu Y."/>
            <person name="Huang H."/>
            <person name="Wei H."/>
            <person name="Zhang Y."/>
            <person name="Chusongsang P."/>
            <person name="Tanasarnprasert K."/>
            <person name="Hu X."/>
            <person name="Limpanont Y."/>
            <person name="Lv Z."/>
        </authorList>
    </citation>
    <scope>NUCLEOTIDE SEQUENCE</scope>
    <source>
        <strain evidence="3">LV_2022a</strain>
    </source>
</reference>
<keyword evidence="1" id="KW-0732">Signal</keyword>
<name>A0AAE1Z534_SCHME</name>
<evidence type="ECO:0000256" key="1">
    <source>
        <dbReference type="SAM" id="SignalP"/>
    </source>
</evidence>
<evidence type="ECO:0000313" key="3">
    <source>
        <dbReference type="EMBL" id="KAK4467323.1"/>
    </source>
</evidence>
<dbReference type="InterPro" id="IPR014044">
    <property type="entry name" value="CAP_dom"/>
</dbReference>
<comment type="caution">
    <text evidence="3">The sequence shown here is derived from an EMBL/GenBank/DDBJ whole genome shotgun (WGS) entry which is preliminary data.</text>
</comment>
<organism evidence="3 4">
    <name type="scientific">Schistosoma mekongi</name>
    <name type="common">Parasitic worm</name>
    <dbReference type="NCBI Taxonomy" id="38744"/>
    <lineage>
        <taxon>Eukaryota</taxon>
        <taxon>Metazoa</taxon>
        <taxon>Spiralia</taxon>
        <taxon>Lophotrochozoa</taxon>
        <taxon>Platyhelminthes</taxon>
        <taxon>Trematoda</taxon>
        <taxon>Digenea</taxon>
        <taxon>Strigeidida</taxon>
        <taxon>Schistosomatoidea</taxon>
        <taxon>Schistosomatidae</taxon>
        <taxon>Schistosoma</taxon>
    </lineage>
</organism>
<dbReference type="EMBL" id="JALJAT010000271">
    <property type="protein sequence ID" value="KAK4467323.1"/>
    <property type="molecule type" value="Genomic_DNA"/>
</dbReference>
<gene>
    <name evidence="3" type="ORF">MN116_008939</name>
</gene>
<dbReference type="InterPro" id="IPR035940">
    <property type="entry name" value="CAP_sf"/>
</dbReference>
<dbReference type="AlphaFoldDB" id="A0AAE1Z534"/>
<feature type="chain" id="PRO_5042111067" description="SCP domain-containing protein" evidence="1">
    <location>
        <begin position="26"/>
        <end position="110"/>
    </location>
</feature>
<dbReference type="CDD" id="cd05380">
    <property type="entry name" value="CAP_euk"/>
    <property type="match status" value="1"/>
</dbReference>
<evidence type="ECO:0000313" key="4">
    <source>
        <dbReference type="Proteomes" id="UP001292079"/>
    </source>
</evidence>
<reference evidence="3" key="1">
    <citation type="submission" date="2022-04" db="EMBL/GenBank/DDBJ databases">
        <authorList>
            <person name="Xu L."/>
            <person name="Lv Z."/>
        </authorList>
    </citation>
    <scope>NUCLEOTIDE SEQUENCE</scope>
    <source>
        <strain evidence="3">LV_2022a</strain>
    </source>
</reference>
<protein>
    <recommendedName>
        <fullName evidence="2">SCP domain-containing protein</fullName>
    </recommendedName>
</protein>